<dbReference type="Proteomes" id="UP000232587">
    <property type="component" value="Unassembled WGS sequence"/>
</dbReference>
<accession>A0A2N0H6V7</accession>
<feature type="transmembrane region" description="Helical" evidence="1">
    <location>
        <begin position="47"/>
        <end position="68"/>
    </location>
</feature>
<gene>
    <name evidence="2" type="ORF">B0I00_2255</name>
</gene>
<evidence type="ECO:0000256" key="1">
    <source>
        <dbReference type="SAM" id="Phobius"/>
    </source>
</evidence>
<feature type="transmembrane region" description="Helical" evidence="1">
    <location>
        <begin position="212"/>
        <end position="232"/>
    </location>
</feature>
<organism evidence="2 3">
    <name type="scientific">Novosphingobium kunmingense</name>
    <dbReference type="NCBI Taxonomy" id="1211806"/>
    <lineage>
        <taxon>Bacteria</taxon>
        <taxon>Pseudomonadati</taxon>
        <taxon>Pseudomonadota</taxon>
        <taxon>Alphaproteobacteria</taxon>
        <taxon>Sphingomonadales</taxon>
        <taxon>Sphingomonadaceae</taxon>
        <taxon>Novosphingobium</taxon>
    </lineage>
</organism>
<feature type="transmembrane region" description="Helical" evidence="1">
    <location>
        <begin position="120"/>
        <end position="139"/>
    </location>
</feature>
<sequence length="249" mass="27502">MEATGFASRHRWDSAFWLLFAATSWLAVAMGFSEPVRQRFAGEAPYVAPPILVAHVFVYFGWLVLLSLQVSLIARRRPDLHGIVGVAGAMLAVLVVITGFGAEVYSQRFWAQTDPENVRFFTFPLYVLIAFAICAALAIRARADSPSHKRLMFMATTAIMGGPYQRWWGGGLDAVTGTGPFNTWVHYYFAVNLLLAIAALYDRVTRGAVHRVLRIGIPLLVAGQVVAVAVWYSDWWPPFTRAALGIATP</sequence>
<dbReference type="EMBL" id="PHUF01000004">
    <property type="protein sequence ID" value="PKB14657.1"/>
    <property type="molecule type" value="Genomic_DNA"/>
</dbReference>
<feature type="transmembrane region" description="Helical" evidence="1">
    <location>
        <begin position="181"/>
        <end position="200"/>
    </location>
</feature>
<keyword evidence="1" id="KW-0812">Transmembrane</keyword>
<evidence type="ECO:0000313" key="2">
    <source>
        <dbReference type="EMBL" id="PKB14657.1"/>
    </source>
</evidence>
<keyword evidence="1" id="KW-1133">Transmembrane helix</keyword>
<comment type="caution">
    <text evidence="2">The sequence shown here is derived from an EMBL/GenBank/DDBJ whole genome shotgun (WGS) entry which is preliminary data.</text>
</comment>
<evidence type="ECO:0000313" key="3">
    <source>
        <dbReference type="Proteomes" id="UP000232587"/>
    </source>
</evidence>
<proteinExistence type="predicted"/>
<dbReference type="AlphaFoldDB" id="A0A2N0H6V7"/>
<keyword evidence="3" id="KW-1185">Reference proteome</keyword>
<keyword evidence="1" id="KW-0472">Membrane</keyword>
<protein>
    <submittedName>
        <fullName evidence="2">Uncharacterized protein</fullName>
    </submittedName>
</protein>
<feature type="transmembrane region" description="Helical" evidence="1">
    <location>
        <begin position="80"/>
        <end position="100"/>
    </location>
</feature>
<dbReference type="OrthoDB" id="648493at2"/>
<reference evidence="2 3" key="1">
    <citation type="submission" date="2017-11" db="EMBL/GenBank/DDBJ databases">
        <title>Genomic Encyclopedia of Type Strains, Phase III (KMG-III): the genomes of soil and plant-associated and newly described type strains.</title>
        <authorList>
            <person name="Whitman W."/>
        </authorList>
    </citation>
    <scope>NUCLEOTIDE SEQUENCE [LARGE SCALE GENOMIC DNA]</scope>
    <source>
        <strain evidence="2 3">CGMCC 1.12274</strain>
    </source>
</reference>
<feature type="transmembrane region" description="Helical" evidence="1">
    <location>
        <begin position="151"/>
        <end position="169"/>
    </location>
</feature>
<name>A0A2N0H6V7_9SPHN</name>